<evidence type="ECO:0000256" key="2">
    <source>
        <dbReference type="ARBA" id="ARBA00035032"/>
    </source>
</evidence>
<dbReference type="InterPro" id="IPR036397">
    <property type="entry name" value="RNaseH_sf"/>
</dbReference>
<dbReference type="eggNOG" id="COG1431">
    <property type="taxonomic scope" value="Bacteria"/>
</dbReference>
<dbReference type="CDD" id="cd04659">
    <property type="entry name" value="Piwi_piwi-like_ProArk"/>
    <property type="match status" value="1"/>
</dbReference>
<dbReference type="SUPFAM" id="SSF53098">
    <property type="entry name" value="Ribonuclease H-like"/>
    <property type="match status" value="1"/>
</dbReference>
<dbReference type="STRING" id="314260.PB2503_03527"/>
<comment type="similarity">
    <text evidence="1">Belongs to the argonaute family. Long pAgo subfamily.</text>
</comment>
<organism evidence="4 5">
    <name type="scientific">Parvularcula bermudensis (strain ATCC BAA-594 / HTCC2503 / KCTC 12087)</name>
    <dbReference type="NCBI Taxonomy" id="314260"/>
    <lineage>
        <taxon>Bacteria</taxon>
        <taxon>Pseudomonadati</taxon>
        <taxon>Pseudomonadota</taxon>
        <taxon>Alphaproteobacteria</taxon>
        <taxon>Parvularculales</taxon>
        <taxon>Parvularculaceae</taxon>
        <taxon>Parvularcula</taxon>
    </lineage>
</organism>
<gene>
    <name evidence="4" type="ordered locus">PB2503_03527</name>
</gene>
<evidence type="ECO:0000313" key="5">
    <source>
        <dbReference type="Proteomes" id="UP000001302"/>
    </source>
</evidence>
<dbReference type="Proteomes" id="UP000001302">
    <property type="component" value="Chromosome"/>
</dbReference>
<keyword evidence="5" id="KW-1185">Reference proteome</keyword>
<evidence type="ECO:0000259" key="3">
    <source>
        <dbReference type="SMART" id="SM00950"/>
    </source>
</evidence>
<feature type="domain" description="Piwi" evidence="3">
    <location>
        <begin position="151"/>
        <end position="464"/>
    </location>
</feature>
<reference evidence="4 5" key="2">
    <citation type="journal article" date="2011" name="J. Bacteriol.">
        <title>Complete genome sequence of strain HTCC2503T of Parvularcula bermudensis, the type species of the order "Parvularculales" in the class Alphaproteobacteria.</title>
        <authorList>
            <person name="Oh H.M."/>
            <person name="Kang I."/>
            <person name="Vergin K.L."/>
            <person name="Kang D."/>
            <person name="Rhee K.H."/>
            <person name="Giovannoni S.J."/>
            <person name="Cho J.C."/>
        </authorList>
    </citation>
    <scope>NUCLEOTIDE SEQUENCE [LARGE SCALE GENOMIC DNA]</scope>
    <source>
        <strain evidence="5">ATCC BAA-594 / HTCC2503 / KCTC 12087</strain>
    </source>
</reference>
<reference evidence="5" key="1">
    <citation type="submission" date="2010-08" db="EMBL/GenBank/DDBJ databases">
        <title>Genome sequence of Parvularcula bermudensis HTCC2503.</title>
        <authorList>
            <person name="Kang D.-M."/>
            <person name="Oh H.-M."/>
            <person name="Cho J.-C."/>
        </authorList>
    </citation>
    <scope>NUCLEOTIDE SEQUENCE [LARGE SCALE GENOMIC DNA]</scope>
    <source>
        <strain evidence="5">ATCC BAA-594 / HTCC2503 / KCTC 12087</strain>
    </source>
</reference>
<protein>
    <recommendedName>
        <fullName evidence="2">Protein argonaute</fullName>
    </recommendedName>
</protein>
<evidence type="ECO:0000313" key="4">
    <source>
        <dbReference type="EMBL" id="ADM08780.1"/>
    </source>
</evidence>
<dbReference type="AlphaFoldDB" id="E0TDM5"/>
<dbReference type="RefSeq" id="WP_013299754.1">
    <property type="nucleotide sequence ID" value="NC_014414.1"/>
</dbReference>
<dbReference type="HOGENOM" id="CLU_031104_1_0_5"/>
<dbReference type="Gene3D" id="3.40.50.2300">
    <property type="match status" value="1"/>
</dbReference>
<proteinExistence type="inferred from homology"/>
<accession>E0TDM5</accession>
<dbReference type="InterPro" id="IPR003165">
    <property type="entry name" value="Piwi"/>
</dbReference>
<dbReference type="EMBL" id="CP002156">
    <property type="protein sequence ID" value="ADM08780.1"/>
    <property type="molecule type" value="Genomic_DNA"/>
</dbReference>
<dbReference type="Gene3D" id="3.30.420.10">
    <property type="entry name" value="Ribonuclease H-like superfamily/Ribonuclease H"/>
    <property type="match status" value="1"/>
</dbReference>
<dbReference type="KEGG" id="pbr:PB2503_03527"/>
<dbReference type="GO" id="GO:0003676">
    <property type="term" value="F:nucleic acid binding"/>
    <property type="evidence" value="ECO:0007669"/>
    <property type="project" value="InterPro"/>
</dbReference>
<sequence length="476" mass="53077">MSDKRPFGLTAHERLREPLLRFGSTADNDVDVHPLRGLLRYGPYSRNWIAGVPDQIRIAMIGQQGMIGKMRGLVSELEATLRPRDAAAYRPDYQGMSKTFGVRPVGAGSASEIILPDTLTDDVRRARKPYVVLAEALQRAITQLKATRNDFDVVFIGIDAAWEPAFVERDEEDFDLHDYLKAVGASMGVSVQLIRSDKALDYHCRASVMWRLSIALYTKAGGVPWVLEDIHPQTAFIGIDYAMRRVQDDGPRFAICCAQVFDAEGSGLEFIAYKADGVSVYGDNPYLNHAQMLKIIARSLTIYQRKHYGDLPKRVVIHKNTPFRDEEVDGCLNALSSVDAVELIQVQQDTGWRGYRVDAAQKVAGYPVERGSLMPIGAHEALLWSRGDLPDVALRGAHYFKEGKGTPEPLLITRHAGRGDFGDVCSDTLGLTKMDWNNDGPYDGMPVTLNYAGRLAQIVKRMPDLQPHPYPVRLFM</sequence>
<name>E0TDM5_PARBH</name>
<dbReference type="SMART" id="SM00950">
    <property type="entry name" value="Piwi"/>
    <property type="match status" value="1"/>
</dbReference>
<evidence type="ECO:0000256" key="1">
    <source>
        <dbReference type="ARBA" id="ARBA00035012"/>
    </source>
</evidence>
<dbReference type="InterPro" id="IPR012337">
    <property type="entry name" value="RNaseH-like_sf"/>
</dbReference>